<keyword evidence="2" id="KW-1133">Transmembrane helix</keyword>
<keyword evidence="2" id="KW-0812">Transmembrane</keyword>
<name>A0AAW0ENE0_9TRYP</name>
<dbReference type="EMBL" id="JAECZO010000043">
    <property type="protein sequence ID" value="KAK7194884.1"/>
    <property type="molecule type" value="Genomic_DNA"/>
</dbReference>
<feature type="region of interest" description="Disordered" evidence="1">
    <location>
        <begin position="292"/>
        <end position="336"/>
    </location>
</feature>
<evidence type="ECO:0000256" key="3">
    <source>
        <dbReference type="SAM" id="SignalP"/>
    </source>
</evidence>
<evidence type="ECO:0000313" key="4">
    <source>
        <dbReference type="EMBL" id="KAK7194884.1"/>
    </source>
</evidence>
<feature type="compositionally biased region" description="Polar residues" evidence="1">
    <location>
        <begin position="299"/>
        <end position="318"/>
    </location>
</feature>
<reference evidence="4 5" key="1">
    <citation type="journal article" date="2021" name="MBio">
        <title>A New Model Trypanosomatid, Novymonas esmeraldas: Genomic Perception of Its 'Candidatus Pandoraea novymonadis' Endosymbiont.</title>
        <authorList>
            <person name="Zakharova A."/>
            <person name="Saura A."/>
            <person name="Butenko A."/>
            <person name="Podesvova L."/>
            <person name="Warmusova S."/>
            <person name="Kostygov A.Y."/>
            <person name="Nenarokova A."/>
            <person name="Lukes J."/>
            <person name="Opperdoes F.R."/>
            <person name="Yurchenko V."/>
        </authorList>
    </citation>
    <scope>NUCLEOTIDE SEQUENCE [LARGE SCALE GENOMIC DNA]</scope>
    <source>
        <strain evidence="4 5">E262AT.01</strain>
    </source>
</reference>
<keyword evidence="2" id="KW-0472">Membrane</keyword>
<accession>A0AAW0ENE0</accession>
<feature type="chain" id="PRO_5043609186" evidence="3">
    <location>
        <begin position="25"/>
        <end position="336"/>
    </location>
</feature>
<organism evidence="4 5">
    <name type="scientific">Novymonas esmeraldas</name>
    <dbReference type="NCBI Taxonomy" id="1808958"/>
    <lineage>
        <taxon>Eukaryota</taxon>
        <taxon>Discoba</taxon>
        <taxon>Euglenozoa</taxon>
        <taxon>Kinetoplastea</taxon>
        <taxon>Metakinetoplastina</taxon>
        <taxon>Trypanosomatida</taxon>
        <taxon>Trypanosomatidae</taxon>
        <taxon>Novymonas</taxon>
    </lineage>
</organism>
<keyword evidence="5" id="KW-1185">Reference proteome</keyword>
<proteinExistence type="predicted"/>
<evidence type="ECO:0000256" key="1">
    <source>
        <dbReference type="SAM" id="MobiDB-lite"/>
    </source>
</evidence>
<evidence type="ECO:0000313" key="5">
    <source>
        <dbReference type="Proteomes" id="UP001430356"/>
    </source>
</evidence>
<protein>
    <submittedName>
        <fullName evidence="4">Uncharacterized protein</fullName>
    </submittedName>
</protein>
<evidence type="ECO:0000256" key="2">
    <source>
        <dbReference type="SAM" id="Phobius"/>
    </source>
</evidence>
<keyword evidence="3" id="KW-0732">Signal</keyword>
<feature type="transmembrane region" description="Helical" evidence="2">
    <location>
        <begin position="247"/>
        <end position="274"/>
    </location>
</feature>
<gene>
    <name evidence="4" type="ORF">NESM_000409700</name>
</gene>
<dbReference type="AlphaFoldDB" id="A0AAW0ENE0"/>
<sequence>MRRTLTAALVAAAALFMCLAPALSHGYSTTYTARNLGSSVMAFDPLATDQCKLQDIASHTAMSTSASIQQALKDAYDRSALTGNIPLGGMTEQAVCTAQQCRWTWYRGLFRTTRPQFLQGVFFWGLTDTSTPVDKTVAVANAYTNFDRNYPRSWGNLSYWGRRLVVMQPSGTWVNVEMASKFSSFLCEYYVYAASDGVNRMVPTFPGGDPIPIVSAASHQYSYCGQLIRTDSQGRWVLPQCNKPFPWWAALIIAVICYIILVAAIIIVWCCCCIRRRNEEEQRRRKIIGSQHDNEGAIPTQSELGLSRNSFTNGSSFATGTETDTDADTDDFSRRE</sequence>
<comment type="caution">
    <text evidence="4">The sequence shown here is derived from an EMBL/GenBank/DDBJ whole genome shotgun (WGS) entry which is preliminary data.</text>
</comment>
<dbReference type="Proteomes" id="UP001430356">
    <property type="component" value="Unassembled WGS sequence"/>
</dbReference>
<feature type="signal peptide" evidence="3">
    <location>
        <begin position="1"/>
        <end position="24"/>
    </location>
</feature>